<reference evidence="5 6" key="1">
    <citation type="submission" date="2016-07" db="EMBL/GenBank/DDBJ databases">
        <title>Pervasive Adenine N6-methylation of Active Genes in Fungi.</title>
        <authorList>
            <consortium name="DOE Joint Genome Institute"/>
            <person name="Mondo S.J."/>
            <person name="Dannebaum R.O."/>
            <person name="Kuo R.C."/>
            <person name="Labutti K."/>
            <person name="Haridas S."/>
            <person name="Kuo A."/>
            <person name="Salamov A."/>
            <person name="Ahrendt S.R."/>
            <person name="Lipzen A."/>
            <person name="Sullivan W."/>
            <person name="Andreopoulos W.B."/>
            <person name="Clum A."/>
            <person name="Lindquist E."/>
            <person name="Daum C."/>
            <person name="Ramamoorthy G.K."/>
            <person name="Gryganskyi A."/>
            <person name="Culley D."/>
            <person name="Magnuson J.K."/>
            <person name="James T.Y."/>
            <person name="O'Malley M.A."/>
            <person name="Stajich J.E."/>
            <person name="Spatafora J.W."/>
            <person name="Visel A."/>
            <person name="Grigoriev I.V."/>
        </authorList>
    </citation>
    <scope>NUCLEOTIDE SEQUENCE [LARGE SCALE GENOMIC DNA]</scope>
    <source>
        <strain evidence="5 6">CBS 129021</strain>
    </source>
</reference>
<dbReference type="STRING" id="1141098.A0A1Y2DE17"/>
<dbReference type="SUPFAM" id="SSF48097">
    <property type="entry name" value="Regulator of G-protein signaling, RGS"/>
    <property type="match status" value="1"/>
</dbReference>
<dbReference type="SUPFAM" id="SSF55785">
    <property type="entry name" value="PYP-like sensor domain (PAS domain)"/>
    <property type="match status" value="1"/>
</dbReference>
<protein>
    <recommendedName>
        <fullName evidence="4">RGS domain-containing protein</fullName>
    </recommendedName>
</protein>
<dbReference type="EMBL" id="MCFJ01000019">
    <property type="protein sequence ID" value="ORY57508.1"/>
    <property type="molecule type" value="Genomic_DNA"/>
</dbReference>
<dbReference type="Proteomes" id="UP000193689">
    <property type="component" value="Unassembled WGS sequence"/>
</dbReference>
<dbReference type="Gene3D" id="3.30.450.20">
    <property type="entry name" value="PAS domain"/>
    <property type="match status" value="1"/>
</dbReference>
<dbReference type="Gene3D" id="1.10.167.10">
    <property type="entry name" value="Regulator of G-protein Signalling 4, domain 2"/>
    <property type="match status" value="1"/>
</dbReference>
<evidence type="ECO:0000313" key="6">
    <source>
        <dbReference type="Proteomes" id="UP000193689"/>
    </source>
</evidence>
<dbReference type="InterPro" id="IPR000014">
    <property type="entry name" value="PAS"/>
</dbReference>
<dbReference type="PRINTS" id="PR01301">
    <property type="entry name" value="RGSPROTEIN"/>
</dbReference>
<dbReference type="GO" id="GO:0005634">
    <property type="term" value="C:nucleus"/>
    <property type="evidence" value="ECO:0007669"/>
    <property type="project" value="TreeGrafter"/>
</dbReference>
<keyword evidence="6" id="KW-1185">Reference proteome</keyword>
<dbReference type="GeneID" id="63773095"/>
<dbReference type="InterPro" id="IPR044926">
    <property type="entry name" value="RGS_subdomain_2"/>
</dbReference>
<keyword evidence="1" id="KW-0285">Flavoprotein</keyword>
<keyword evidence="2" id="KW-0288">FMN</keyword>
<accession>A0A1Y2DE17</accession>
<dbReference type="PROSITE" id="PS50132">
    <property type="entry name" value="RGS"/>
    <property type="match status" value="1"/>
</dbReference>
<evidence type="ECO:0000313" key="5">
    <source>
        <dbReference type="EMBL" id="ORY57508.1"/>
    </source>
</evidence>
<dbReference type="InterPro" id="IPR016137">
    <property type="entry name" value="RGS"/>
</dbReference>
<comment type="caution">
    <text evidence="5">The sequence shown here is derived from an EMBL/GenBank/DDBJ whole genome shotgun (WGS) entry which is preliminary data.</text>
</comment>
<name>A0A1Y2DE17_9PEZI</name>
<evidence type="ECO:0000259" key="4">
    <source>
        <dbReference type="PROSITE" id="PS50132"/>
    </source>
</evidence>
<dbReference type="PANTHER" id="PTHR47429">
    <property type="entry name" value="PROTEIN TWIN LOV 1"/>
    <property type="match status" value="1"/>
</dbReference>
<dbReference type="AlphaFoldDB" id="A0A1Y2DE17"/>
<gene>
    <name evidence="5" type="ORF">BCR38DRAFT_354455</name>
</gene>
<dbReference type="PANTHER" id="PTHR47429:SF2">
    <property type="entry name" value="PROTEIN TWIN LOV 1"/>
    <property type="match status" value="1"/>
</dbReference>
<dbReference type="Pfam" id="PF13426">
    <property type="entry name" value="PAS_9"/>
    <property type="match status" value="1"/>
</dbReference>
<organism evidence="5 6">
    <name type="scientific">Pseudomassariella vexata</name>
    <dbReference type="NCBI Taxonomy" id="1141098"/>
    <lineage>
        <taxon>Eukaryota</taxon>
        <taxon>Fungi</taxon>
        <taxon>Dikarya</taxon>
        <taxon>Ascomycota</taxon>
        <taxon>Pezizomycotina</taxon>
        <taxon>Sordariomycetes</taxon>
        <taxon>Xylariomycetidae</taxon>
        <taxon>Amphisphaeriales</taxon>
        <taxon>Pseudomassariaceae</taxon>
        <taxon>Pseudomassariella</taxon>
    </lineage>
</organism>
<dbReference type="InterPro" id="IPR036305">
    <property type="entry name" value="RGS_sf"/>
</dbReference>
<proteinExistence type="predicted"/>
<sequence>MPDFFGRAVFQVVLHNPTTAHQLQKFSETRFCSENVEFLGKVEQYQKVLNDLAGIMTCIHKSYLADEAPRQVSVPSNLMKNVHGEMKSIVKTTLPAMESLFSDMQENIEQLVFTDVYPRFVRYQLVLSATKALASDRHRYQGLGDCFCLTNPTKADNPIVFASDGFVKVTGYTRPEIIPRNCRFLQGSHTDREPVRRLKIAINDCRESVELILNYKKNGNPFWNLLYVAPLFNEQGKVAFFIGGQVNCSTTIHSNVDVMKVLSTSNTVDLEEDVPSKPATKQSRPLPSARKALLRAFGVRINDPRTMVLSDVGMEDKVLNRMEGQDFKTQLKEFYTAYSKYIVVRADTFVIKFYSEGITEMLNPANTADGLIVGQEIFRFFRQNMVTSQNDYRPKVRNAIRLGNPISVDLRLQTRRSALFRGDEKFSSHWTPLKDENAEVHWIVITLAPLISS</sequence>
<dbReference type="RefSeq" id="XP_040710758.1">
    <property type="nucleotide sequence ID" value="XM_040856883.1"/>
</dbReference>
<dbReference type="InParanoid" id="A0A1Y2DE17"/>
<feature type="domain" description="RGS" evidence="4">
    <location>
        <begin position="9"/>
        <end position="122"/>
    </location>
</feature>
<evidence type="ECO:0000256" key="3">
    <source>
        <dbReference type="ARBA" id="ARBA00022991"/>
    </source>
</evidence>
<dbReference type="CDD" id="cd00130">
    <property type="entry name" value="PAS"/>
    <property type="match status" value="1"/>
</dbReference>
<dbReference type="InterPro" id="IPR035965">
    <property type="entry name" value="PAS-like_dom_sf"/>
</dbReference>
<keyword evidence="3" id="KW-0157">Chromophore</keyword>
<dbReference type="OrthoDB" id="447251at2759"/>
<dbReference type="SMART" id="SM00315">
    <property type="entry name" value="RGS"/>
    <property type="match status" value="1"/>
</dbReference>
<dbReference type="Pfam" id="PF00615">
    <property type="entry name" value="RGS"/>
    <property type="match status" value="1"/>
</dbReference>
<evidence type="ECO:0000256" key="1">
    <source>
        <dbReference type="ARBA" id="ARBA00022630"/>
    </source>
</evidence>
<evidence type="ECO:0000256" key="2">
    <source>
        <dbReference type="ARBA" id="ARBA00022643"/>
    </source>
</evidence>